<comment type="caution">
    <text evidence="3">The sequence shown here is derived from an EMBL/GenBank/DDBJ whole genome shotgun (WGS) entry which is preliminary data.</text>
</comment>
<dbReference type="EMBL" id="MDYM01000010">
    <property type="protein sequence ID" value="OQD63293.1"/>
    <property type="molecule type" value="Genomic_DNA"/>
</dbReference>
<gene>
    <name evidence="3" type="ORF">PENPOL_c010G07995</name>
</gene>
<keyword evidence="2" id="KW-0472">Membrane</keyword>
<protein>
    <submittedName>
        <fullName evidence="3">Uncharacterized protein</fullName>
    </submittedName>
</protein>
<sequence length="123" mass="13752">MTTEENTPQFPPPTSDTYKQVIAARLTPIERDNCDCTLRVDGRGCTLETSDRDCTLEVDRRVEDSNKESVNHNQAEADESGNGSPEPSTPVQRKWRRHRQWYISGGAILLIVIIVPAIVATKS</sequence>
<dbReference type="AlphaFoldDB" id="A0A1V6NF43"/>
<reference evidence="4" key="1">
    <citation type="journal article" date="2017" name="Nat. Microbiol.">
        <title>Global analysis of biosynthetic gene clusters reveals vast potential of secondary metabolite production in Penicillium species.</title>
        <authorList>
            <person name="Nielsen J.C."/>
            <person name="Grijseels S."/>
            <person name="Prigent S."/>
            <person name="Ji B."/>
            <person name="Dainat J."/>
            <person name="Nielsen K.F."/>
            <person name="Frisvad J.C."/>
            <person name="Workman M."/>
            <person name="Nielsen J."/>
        </authorList>
    </citation>
    <scope>NUCLEOTIDE SEQUENCE [LARGE SCALE GENOMIC DNA]</scope>
    <source>
        <strain evidence="4">IBT 4502</strain>
    </source>
</reference>
<evidence type="ECO:0000256" key="2">
    <source>
        <dbReference type="SAM" id="Phobius"/>
    </source>
</evidence>
<organism evidence="3 4">
    <name type="scientific">Penicillium polonicum</name>
    <dbReference type="NCBI Taxonomy" id="60169"/>
    <lineage>
        <taxon>Eukaryota</taxon>
        <taxon>Fungi</taxon>
        <taxon>Dikarya</taxon>
        <taxon>Ascomycota</taxon>
        <taxon>Pezizomycotina</taxon>
        <taxon>Eurotiomycetes</taxon>
        <taxon>Eurotiomycetidae</taxon>
        <taxon>Eurotiales</taxon>
        <taxon>Aspergillaceae</taxon>
        <taxon>Penicillium</taxon>
    </lineage>
</organism>
<keyword evidence="2" id="KW-0812">Transmembrane</keyword>
<feature type="compositionally biased region" description="Basic and acidic residues" evidence="1">
    <location>
        <begin position="61"/>
        <end position="70"/>
    </location>
</feature>
<proteinExistence type="predicted"/>
<accession>A0A1V6NF43</accession>
<dbReference type="OrthoDB" id="4361335at2759"/>
<feature type="compositionally biased region" description="Polar residues" evidence="1">
    <location>
        <begin position="81"/>
        <end position="91"/>
    </location>
</feature>
<feature type="transmembrane region" description="Helical" evidence="2">
    <location>
        <begin position="101"/>
        <end position="120"/>
    </location>
</feature>
<evidence type="ECO:0000313" key="4">
    <source>
        <dbReference type="Proteomes" id="UP000191408"/>
    </source>
</evidence>
<feature type="region of interest" description="Disordered" evidence="1">
    <location>
        <begin position="61"/>
        <end position="94"/>
    </location>
</feature>
<keyword evidence="4" id="KW-1185">Reference proteome</keyword>
<evidence type="ECO:0000313" key="3">
    <source>
        <dbReference type="EMBL" id="OQD63293.1"/>
    </source>
</evidence>
<evidence type="ECO:0000256" key="1">
    <source>
        <dbReference type="SAM" id="MobiDB-lite"/>
    </source>
</evidence>
<keyword evidence="2" id="KW-1133">Transmembrane helix</keyword>
<name>A0A1V6NF43_PENPO</name>
<dbReference type="Proteomes" id="UP000191408">
    <property type="component" value="Unassembled WGS sequence"/>
</dbReference>